<keyword evidence="4" id="KW-1185">Reference proteome</keyword>
<gene>
    <name evidence="3" type="ORF">ITP53_26015</name>
</gene>
<reference evidence="3" key="1">
    <citation type="submission" date="2020-11" db="EMBL/GenBank/DDBJ databases">
        <title>Whole-genome analyses of Nonomuraea sp. K274.</title>
        <authorList>
            <person name="Veyisoglu A."/>
        </authorList>
    </citation>
    <scope>NUCLEOTIDE SEQUENCE</scope>
    <source>
        <strain evidence="3">K274</strain>
    </source>
</reference>
<dbReference type="AlphaFoldDB" id="A0A931F083"/>
<comment type="caution">
    <text evidence="3">The sequence shown here is derived from an EMBL/GenBank/DDBJ whole genome shotgun (WGS) entry which is preliminary data.</text>
</comment>
<evidence type="ECO:0000256" key="1">
    <source>
        <dbReference type="SAM" id="Coils"/>
    </source>
</evidence>
<dbReference type="RefSeq" id="WP_195898066.1">
    <property type="nucleotide sequence ID" value="NZ_JADOGI010000083.1"/>
</dbReference>
<evidence type="ECO:0000313" key="4">
    <source>
        <dbReference type="Proteomes" id="UP000605361"/>
    </source>
</evidence>
<name>A0A931F083_9ACTN</name>
<keyword evidence="2" id="KW-0472">Membrane</keyword>
<evidence type="ECO:0000256" key="2">
    <source>
        <dbReference type="SAM" id="Phobius"/>
    </source>
</evidence>
<feature type="coiled-coil region" evidence="1">
    <location>
        <begin position="324"/>
        <end position="382"/>
    </location>
</feature>
<keyword evidence="2" id="KW-1133">Transmembrane helix</keyword>
<evidence type="ECO:0000313" key="3">
    <source>
        <dbReference type="EMBL" id="MBF8189125.1"/>
    </source>
</evidence>
<keyword evidence="1" id="KW-0175">Coiled coil</keyword>
<evidence type="ECO:0008006" key="5">
    <source>
        <dbReference type="Google" id="ProtNLM"/>
    </source>
</evidence>
<sequence length="481" mass="50739">MSKAVQRGVKDIQKFSDEIGKVGRGGGIAKGLMSGIKDAAGGVKESLSSVFQGGLKGALSTPIVGPVILAALAGVAAVAAPAIATMIGGAIVAGLGAAFVGVGVGLLLENKKIKKQFEDDWKSVKKTLTDAFKPLIPVLDTVRSVMKSVADEFAPFIKQGAELAQGPLKQFVKDLGDGFKELAPTLKPLMEAFSNILRDIGPQLPGLMKKLSESLSGLFDTVGKNSDLIAAMFVTLVDGVVWGIDALNWLIKVFRGIINVAFDVSASFLDFADTALGAIQSVVDAAAKIPGPMQSTFQKVSASISGARQTLQGWSSDMKTTPKILNLKANINDLNNKLASARAQLKDPNLTKTREAKLRADIADLLRKKQQAQASINSLQGKTVFVNAITRYSSIGRGTVLAPRATGGPVTSGRSYLVGERGPEVLQMGQGSAGKVTPNHQLGNDDRPIEVNVFLGDQELRGLVRSEVSESNRQLRRRVSA</sequence>
<proteinExistence type="predicted"/>
<protein>
    <recommendedName>
        <fullName evidence="5">Phage-related protein</fullName>
    </recommendedName>
</protein>
<organism evidence="3 4">
    <name type="scientific">Nonomuraea cypriaca</name>
    <dbReference type="NCBI Taxonomy" id="1187855"/>
    <lineage>
        <taxon>Bacteria</taxon>
        <taxon>Bacillati</taxon>
        <taxon>Actinomycetota</taxon>
        <taxon>Actinomycetes</taxon>
        <taxon>Streptosporangiales</taxon>
        <taxon>Streptosporangiaceae</taxon>
        <taxon>Nonomuraea</taxon>
    </lineage>
</organism>
<accession>A0A931F083</accession>
<keyword evidence="2" id="KW-0812">Transmembrane</keyword>
<feature type="transmembrane region" description="Helical" evidence="2">
    <location>
        <begin position="90"/>
        <end position="108"/>
    </location>
</feature>
<dbReference type="EMBL" id="JADOGI010000083">
    <property type="protein sequence ID" value="MBF8189125.1"/>
    <property type="molecule type" value="Genomic_DNA"/>
</dbReference>
<feature type="transmembrane region" description="Helical" evidence="2">
    <location>
        <begin position="63"/>
        <end position="84"/>
    </location>
</feature>
<dbReference type="Proteomes" id="UP000605361">
    <property type="component" value="Unassembled WGS sequence"/>
</dbReference>